<organism evidence="1 2">
    <name type="scientific">Panagrolaimus sp. JU765</name>
    <dbReference type="NCBI Taxonomy" id="591449"/>
    <lineage>
        <taxon>Eukaryota</taxon>
        <taxon>Metazoa</taxon>
        <taxon>Ecdysozoa</taxon>
        <taxon>Nematoda</taxon>
        <taxon>Chromadorea</taxon>
        <taxon>Rhabditida</taxon>
        <taxon>Tylenchina</taxon>
        <taxon>Panagrolaimomorpha</taxon>
        <taxon>Panagrolaimoidea</taxon>
        <taxon>Panagrolaimidae</taxon>
        <taxon>Panagrolaimus</taxon>
    </lineage>
</organism>
<dbReference type="WBParaSite" id="JU765_v2.g11036.t1">
    <property type="protein sequence ID" value="JU765_v2.g11036.t1"/>
    <property type="gene ID" value="JU765_v2.g11036"/>
</dbReference>
<dbReference type="Proteomes" id="UP000887576">
    <property type="component" value="Unplaced"/>
</dbReference>
<reference evidence="2" key="1">
    <citation type="submission" date="2022-11" db="UniProtKB">
        <authorList>
            <consortium name="WormBaseParasite"/>
        </authorList>
    </citation>
    <scope>IDENTIFICATION</scope>
</reference>
<accession>A0AC34PY76</accession>
<evidence type="ECO:0000313" key="2">
    <source>
        <dbReference type="WBParaSite" id="JU765_v2.g11036.t1"/>
    </source>
</evidence>
<protein>
    <submittedName>
        <fullName evidence="2">Uncharacterized protein</fullName>
    </submittedName>
</protein>
<evidence type="ECO:0000313" key="1">
    <source>
        <dbReference type="Proteomes" id="UP000887576"/>
    </source>
</evidence>
<proteinExistence type="predicted"/>
<name>A0AC34PY76_9BILA</name>
<sequence length="94" mass="10932">MYGAEYVVLKRANGKIRYDNPLFHVHGGFFIMCTSQEMEVSRSEVHRVYGNLHQSRILLFEAADAEMNPKVEYDIRNPSPQLTQHLIQARIIQN</sequence>